<keyword evidence="7 10" id="KW-0520">NAD</keyword>
<reference evidence="12" key="1">
    <citation type="journal article" date="2018" name="Genome Biol.">
        <title>SKESA: strategic k-mer extension for scrupulous assemblies.</title>
        <authorList>
            <person name="Souvorov A."/>
            <person name="Agarwala R."/>
            <person name="Lipman D.J."/>
        </authorList>
    </citation>
    <scope>NUCLEOTIDE SEQUENCE</scope>
    <source>
        <strain evidence="12">CAV1698</strain>
    </source>
</reference>
<dbReference type="EMBL" id="DACYAJ020000059">
    <property type="protein sequence ID" value="HCD1258365.1"/>
    <property type="molecule type" value="Genomic_DNA"/>
</dbReference>
<comment type="subunit">
    <text evidence="10">Homodimer.</text>
</comment>
<proteinExistence type="inferred from homology"/>
<name>A0A9C7V5W6_CITAM</name>
<dbReference type="Pfam" id="PF01370">
    <property type="entry name" value="Epimerase"/>
    <property type="match status" value="1"/>
</dbReference>
<comment type="pathway">
    <text evidence="3 10">Carbohydrate metabolism; galactose metabolism.</text>
</comment>
<evidence type="ECO:0000256" key="5">
    <source>
        <dbReference type="ARBA" id="ARBA00013189"/>
    </source>
</evidence>
<dbReference type="NCBIfam" id="TIGR01179">
    <property type="entry name" value="galE"/>
    <property type="match status" value="1"/>
</dbReference>
<evidence type="ECO:0000256" key="4">
    <source>
        <dbReference type="ARBA" id="ARBA00007637"/>
    </source>
</evidence>
<dbReference type="AlphaFoldDB" id="A0A9C7V5W6"/>
<dbReference type="PANTHER" id="PTHR43725:SF47">
    <property type="entry name" value="UDP-GLUCOSE 4-EPIMERASE"/>
    <property type="match status" value="1"/>
</dbReference>
<keyword evidence="8" id="KW-0299">Galactose metabolism</keyword>
<dbReference type="NCBIfam" id="NF007956">
    <property type="entry name" value="PRK10675.1"/>
    <property type="match status" value="1"/>
</dbReference>
<evidence type="ECO:0000256" key="7">
    <source>
        <dbReference type="ARBA" id="ARBA00023027"/>
    </source>
</evidence>
<evidence type="ECO:0000256" key="8">
    <source>
        <dbReference type="ARBA" id="ARBA00023144"/>
    </source>
</evidence>
<dbReference type="GO" id="GO:0003978">
    <property type="term" value="F:UDP-glucose 4-epimerase activity"/>
    <property type="evidence" value="ECO:0007669"/>
    <property type="project" value="UniProtKB-UniRule"/>
</dbReference>
<comment type="cofactor">
    <cofactor evidence="2 10">
        <name>NAD(+)</name>
        <dbReference type="ChEBI" id="CHEBI:57540"/>
    </cofactor>
</comment>
<organism evidence="12 13">
    <name type="scientific">Citrobacter amalonaticus</name>
    <dbReference type="NCBI Taxonomy" id="35703"/>
    <lineage>
        <taxon>Bacteria</taxon>
        <taxon>Pseudomonadati</taxon>
        <taxon>Pseudomonadota</taxon>
        <taxon>Gammaproteobacteria</taxon>
        <taxon>Enterobacterales</taxon>
        <taxon>Enterobacteriaceae</taxon>
        <taxon>Citrobacter</taxon>
    </lineage>
</organism>
<gene>
    <name evidence="12" type="primary">galE</name>
    <name evidence="12" type="ORF">JD854_RS25395</name>
</gene>
<dbReference type="SUPFAM" id="SSF51735">
    <property type="entry name" value="NAD(P)-binding Rossmann-fold domains"/>
    <property type="match status" value="1"/>
</dbReference>
<keyword evidence="10" id="KW-0119">Carbohydrate metabolism</keyword>
<dbReference type="InterPro" id="IPR036291">
    <property type="entry name" value="NAD(P)-bd_dom_sf"/>
</dbReference>
<evidence type="ECO:0000313" key="13">
    <source>
        <dbReference type="Proteomes" id="UP000862426"/>
    </source>
</evidence>
<dbReference type="CDD" id="cd05247">
    <property type="entry name" value="UDP_G4E_1_SDR_e"/>
    <property type="match status" value="1"/>
</dbReference>
<evidence type="ECO:0000256" key="3">
    <source>
        <dbReference type="ARBA" id="ARBA00004947"/>
    </source>
</evidence>
<accession>A0A9C7V5W6</accession>
<dbReference type="PANTHER" id="PTHR43725">
    <property type="entry name" value="UDP-GLUCOSE 4-EPIMERASE"/>
    <property type="match status" value="1"/>
</dbReference>
<comment type="caution">
    <text evidence="12">The sequence shown here is derived from an EMBL/GenBank/DDBJ whole genome shotgun (WGS) entry which is preliminary data.</text>
</comment>
<feature type="domain" description="NAD-dependent epimerase/dehydratase" evidence="11">
    <location>
        <begin position="3"/>
        <end position="263"/>
    </location>
</feature>
<comment type="similarity">
    <text evidence="4 10">Belongs to the NAD(P)-dependent epimerase/dehydratase family.</text>
</comment>
<reference evidence="12" key="2">
    <citation type="submission" date="2022-05" db="EMBL/GenBank/DDBJ databases">
        <authorList>
            <consortium name="NCBI Pathogen Detection Project"/>
        </authorList>
    </citation>
    <scope>NUCLEOTIDE SEQUENCE</scope>
    <source>
        <strain evidence="12">CAV1698</strain>
    </source>
</reference>
<evidence type="ECO:0000256" key="9">
    <source>
        <dbReference type="ARBA" id="ARBA00023235"/>
    </source>
</evidence>
<keyword evidence="9 10" id="KW-0413">Isomerase</keyword>
<dbReference type="GO" id="GO:0006012">
    <property type="term" value="P:galactose metabolic process"/>
    <property type="evidence" value="ECO:0007669"/>
    <property type="project" value="UniProtKB-KW"/>
</dbReference>
<comment type="catalytic activity">
    <reaction evidence="1 10">
        <text>UDP-alpha-D-glucose = UDP-alpha-D-galactose</text>
        <dbReference type="Rhea" id="RHEA:22168"/>
        <dbReference type="ChEBI" id="CHEBI:58885"/>
        <dbReference type="ChEBI" id="CHEBI:66914"/>
        <dbReference type="EC" id="5.1.3.2"/>
    </reaction>
</comment>
<dbReference type="InterPro" id="IPR001509">
    <property type="entry name" value="Epimerase_deHydtase"/>
</dbReference>
<dbReference type="EC" id="5.1.3.2" evidence="5 10"/>
<sequence length="338" mass="37314">MSILVTGGAGFIGSHTVLSLLNEQYDVVVIDNLCNSSPEAIKRVEKLAGRNLTFYHGDIRDSIFLEKIFNSNNIEAVIHCAALKSVGESNLLPLKYYSNNVAGALNLLQCMENNNVNKLIFSSSATVYGDTGKVPNSEADSIRRTTNPYGTSKYITEIVLEDIVSSSNSLSVISLRYFNPTGAHSSGLIGEDPNGIPSNLIPYVSKVAFGNLSRVNVFGCDYPTKDGTGIRDYIHVEDLALGHVKALDYIFSNDVKYEVFNLGTGQGYSVLDVIKTFEEVSGRVIPFEFKDRRKGDLAESWANPELAKEKLNWVAGKDLYSMLEDVWRWQLKNPNGYV</sequence>
<dbReference type="GO" id="GO:0005829">
    <property type="term" value="C:cytosol"/>
    <property type="evidence" value="ECO:0007669"/>
    <property type="project" value="TreeGrafter"/>
</dbReference>
<dbReference type="Gene3D" id="3.90.25.10">
    <property type="entry name" value="UDP-galactose 4-epimerase, domain 1"/>
    <property type="match status" value="1"/>
</dbReference>
<evidence type="ECO:0000256" key="1">
    <source>
        <dbReference type="ARBA" id="ARBA00000083"/>
    </source>
</evidence>
<dbReference type="Gene3D" id="3.40.50.720">
    <property type="entry name" value="NAD(P)-binding Rossmann-like Domain"/>
    <property type="match status" value="1"/>
</dbReference>
<evidence type="ECO:0000256" key="10">
    <source>
        <dbReference type="RuleBase" id="RU366046"/>
    </source>
</evidence>
<evidence type="ECO:0000313" key="12">
    <source>
        <dbReference type="EMBL" id="HCD1258365.1"/>
    </source>
</evidence>
<dbReference type="Proteomes" id="UP000862426">
    <property type="component" value="Unassembled WGS sequence"/>
</dbReference>
<dbReference type="InterPro" id="IPR005886">
    <property type="entry name" value="UDP_G4E"/>
</dbReference>
<evidence type="ECO:0000256" key="6">
    <source>
        <dbReference type="ARBA" id="ARBA00018569"/>
    </source>
</evidence>
<evidence type="ECO:0000256" key="2">
    <source>
        <dbReference type="ARBA" id="ARBA00001911"/>
    </source>
</evidence>
<protein>
    <recommendedName>
        <fullName evidence="6 10">UDP-glucose 4-epimerase</fullName>
        <ecNumber evidence="5 10">5.1.3.2</ecNumber>
    </recommendedName>
</protein>
<evidence type="ECO:0000259" key="11">
    <source>
        <dbReference type="Pfam" id="PF01370"/>
    </source>
</evidence>